<protein>
    <submittedName>
        <fullName evidence="2">Uncharacterized protein</fullName>
    </submittedName>
</protein>
<evidence type="ECO:0000313" key="2">
    <source>
        <dbReference type="EMBL" id="PLW51453.1"/>
    </source>
</evidence>
<name>A0A2N5VN77_9BASI</name>
<comment type="caution">
    <text evidence="2">The sequence shown here is derived from an EMBL/GenBank/DDBJ whole genome shotgun (WGS) entry which is preliminary data.</text>
</comment>
<evidence type="ECO:0000256" key="1">
    <source>
        <dbReference type="SAM" id="MobiDB-lite"/>
    </source>
</evidence>
<accession>A0A2N5VN77</accession>
<gene>
    <name evidence="2" type="ORF">PCASD_00432</name>
</gene>
<organism evidence="2 3">
    <name type="scientific">Puccinia coronata f. sp. avenae</name>
    <dbReference type="NCBI Taxonomy" id="200324"/>
    <lineage>
        <taxon>Eukaryota</taxon>
        <taxon>Fungi</taxon>
        <taxon>Dikarya</taxon>
        <taxon>Basidiomycota</taxon>
        <taxon>Pucciniomycotina</taxon>
        <taxon>Pucciniomycetes</taxon>
        <taxon>Pucciniales</taxon>
        <taxon>Pucciniaceae</taxon>
        <taxon>Puccinia</taxon>
    </lineage>
</organism>
<proteinExistence type="predicted"/>
<evidence type="ECO:0000313" key="3">
    <source>
        <dbReference type="Proteomes" id="UP000235392"/>
    </source>
</evidence>
<reference evidence="2 3" key="1">
    <citation type="submission" date="2017-11" db="EMBL/GenBank/DDBJ databases">
        <title>De novo assembly and phasing of dikaryotic genomes from two isolates of Puccinia coronata f. sp. avenae, the causal agent of oat crown rust.</title>
        <authorList>
            <person name="Miller M.E."/>
            <person name="Zhang Y."/>
            <person name="Omidvar V."/>
            <person name="Sperschneider J."/>
            <person name="Schwessinger B."/>
            <person name="Raley C."/>
            <person name="Palmer J.M."/>
            <person name="Garnica D."/>
            <person name="Upadhyaya N."/>
            <person name="Rathjen J."/>
            <person name="Taylor J.M."/>
            <person name="Park R.F."/>
            <person name="Dodds P.N."/>
            <person name="Hirsch C.D."/>
            <person name="Kianian S.F."/>
            <person name="Figueroa M."/>
        </authorList>
    </citation>
    <scope>NUCLEOTIDE SEQUENCE [LARGE SCALE GENOMIC DNA]</scope>
    <source>
        <strain evidence="2">12SD80</strain>
    </source>
</reference>
<dbReference type="EMBL" id="PGCI01000005">
    <property type="protein sequence ID" value="PLW51453.1"/>
    <property type="molecule type" value="Genomic_DNA"/>
</dbReference>
<dbReference type="AlphaFoldDB" id="A0A2N5VN77"/>
<feature type="region of interest" description="Disordered" evidence="1">
    <location>
        <begin position="51"/>
        <end position="91"/>
    </location>
</feature>
<dbReference type="Proteomes" id="UP000235392">
    <property type="component" value="Unassembled WGS sequence"/>
</dbReference>
<sequence length="103" mass="11524">MSDQLGLEQSVRFRRILSPVVRAFSRAKRTATGWSTQRFGPNKKFRWEGLRTAPRLRGPRTGGPPAPAGLIKFGFGRTRNPEQEGGARRAARLEPQGFTSFLL</sequence>